<name>A0A5E4Q2I6_9NEOP</name>
<protein>
    <submittedName>
        <fullName evidence="2">Uncharacterized protein</fullName>
    </submittedName>
</protein>
<keyword evidence="3" id="KW-1185">Reference proteome</keyword>
<dbReference type="AlphaFoldDB" id="A0A5E4Q2I6"/>
<reference evidence="2 3" key="1">
    <citation type="submission" date="2017-07" db="EMBL/GenBank/DDBJ databases">
        <authorList>
            <person name="Talla V."/>
            <person name="Backstrom N."/>
        </authorList>
    </citation>
    <scope>NUCLEOTIDE SEQUENCE [LARGE SCALE GENOMIC DNA]</scope>
</reference>
<proteinExistence type="predicted"/>
<evidence type="ECO:0000313" key="2">
    <source>
        <dbReference type="EMBL" id="VVC91898.1"/>
    </source>
</evidence>
<accession>A0A5E4Q2I6</accession>
<dbReference type="Proteomes" id="UP000324832">
    <property type="component" value="Unassembled WGS sequence"/>
</dbReference>
<feature type="region of interest" description="Disordered" evidence="1">
    <location>
        <begin position="113"/>
        <end position="197"/>
    </location>
</feature>
<sequence>MFDELDQASRSCNVEIQSIPERKGENLIQLSLEISKILGVELNHSDIRNVHRVAPGLPTTRPKNIILQLTTRRQRDDLIVATVLHCTEQRQYSNQDRNDKSLSKQLIRELLNPPEGFNTYYSPPVNKQVSEEEASKNKNKHQGRIFISPKPSAPVDLRKGKPKMPPKQNLAKNKPPKKQKPSKAKNPNNGNESQQVNVDVNIGVDENTNECVCVCPKPRLR</sequence>
<feature type="compositionally biased region" description="Polar residues" evidence="1">
    <location>
        <begin position="119"/>
        <end position="128"/>
    </location>
</feature>
<dbReference type="EMBL" id="FZQP02001138">
    <property type="protein sequence ID" value="VVC91898.1"/>
    <property type="molecule type" value="Genomic_DNA"/>
</dbReference>
<gene>
    <name evidence="2" type="ORF">LSINAPIS_LOCUS4454</name>
</gene>
<organism evidence="2 3">
    <name type="scientific">Leptidea sinapis</name>
    <dbReference type="NCBI Taxonomy" id="189913"/>
    <lineage>
        <taxon>Eukaryota</taxon>
        <taxon>Metazoa</taxon>
        <taxon>Ecdysozoa</taxon>
        <taxon>Arthropoda</taxon>
        <taxon>Hexapoda</taxon>
        <taxon>Insecta</taxon>
        <taxon>Pterygota</taxon>
        <taxon>Neoptera</taxon>
        <taxon>Endopterygota</taxon>
        <taxon>Lepidoptera</taxon>
        <taxon>Glossata</taxon>
        <taxon>Ditrysia</taxon>
        <taxon>Papilionoidea</taxon>
        <taxon>Pieridae</taxon>
        <taxon>Dismorphiinae</taxon>
        <taxon>Leptidea</taxon>
    </lineage>
</organism>
<feature type="compositionally biased region" description="Basic residues" evidence="1">
    <location>
        <begin position="174"/>
        <end position="183"/>
    </location>
</feature>
<evidence type="ECO:0000313" key="3">
    <source>
        <dbReference type="Proteomes" id="UP000324832"/>
    </source>
</evidence>
<evidence type="ECO:0000256" key="1">
    <source>
        <dbReference type="SAM" id="MobiDB-lite"/>
    </source>
</evidence>